<comment type="caution">
    <text evidence="1">The sequence shown here is derived from an EMBL/GenBank/DDBJ whole genome shotgun (WGS) entry which is preliminary data.</text>
</comment>
<protein>
    <submittedName>
        <fullName evidence="1">MmcQ/YjbR family DNA-binding protein</fullName>
    </submittedName>
</protein>
<evidence type="ECO:0000313" key="2">
    <source>
        <dbReference type="Proteomes" id="UP001501138"/>
    </source>
</evidence>
<gene>
    <name evidence="1" type="ORF">GCM10009809_22720</name>
</gene>
<sequence length="131" mass="14623">MPTYEDVARHVSRLPEVTEGERYRGQRTWAVRGAVFAWQRQFSKADVRRYGDAPVPAGPILAVTTEDLQDKEAVLAAHPVACFTIPHFDGYAAVLVRLDGVDEPELRELLVDAWFAKAPAALADAHRDLLR</sequence>
<keyword evidence="2" id="KW-1185">Reference proteome</keyword>
<dbReference type="Pfam" id="PF04237">
    <property type="entry name" value="YjbR"/>
    <property type="match status" value="1"/>
</dbReference>
<dbReference type="Proteomes" id="UP001501138">
    <property type="component" value="Unassembled WGS sequence"/>
</dbReference>
<proteinExistence type="predicted"/>
<dbReference type="RefSeq" id="WP_344248563.1">
    <property type="nucleotide sequence ID" value="NZ_BAAAPM010000004.1"/>
</dbReference>
<accession>A0ABP4VGX7</accession>
<reference evidence="2" key="1">
    <citation type="journal article" date="2019" name="Int. J. Syst. Evol. Microbiol.">
        <title>The Global Catalogue of Microorganisms (GCM) 10K type strain sequencing project: providing services to taxonomists for standard genome sequencing and annotation.</title>
        <authorList>
            <consortium name="The Broad Institute Genomics Platform"/>
            <consortium name="The Broad Institute Genome Sequencing Center for Infectious Disease"/>
            <person name="Wu L."/>
            <person name="Ma J."/>
        </authorList>
    </citation>
    <scope>NUCLEOTIDE SEQUENCE [LARGE SCALE GENOMIC DNA]</scope>
    <source>
        <strain evidence="2">JCM 15589</strain>
    </source>
</reference>
<name>A0ABP4VGX7_9MICO</name>
<keyword evidence="1" id="KW-0238">DNA-binding</keyword>
<evidence type="ECO:0000313" key="1">
    <source>
        <dbReference type="EMBL" id="GAA1726442.1"/>
    </source>
</evidence>
<dbReference type="InterPro" id="IPR058532">
    <property type="entry name" value="YjbR/MT2646/Rv2570-like"/>
</dbReference>
<dbReference type="EMBL" id="BAAAPM010000004">
    <property type="protein sequence ID" value="GAA1726442.1"/>
    <property type="molecule type" value="Genomic_DNA"/>
</dbReference>
<dbReference type="GO" id="GO:0003677">
    <property type="term" value="F:DNA binding"/>
    <property type="evidence" value="ECO:0007669"/>
    <property type="project" value="UniProtKB-KW"/>
</dbReference>
<organism evidence="1 2">
    <name type="scientific">Isoptericola hypogeus</name>
    <dbReference type="NCBI Taxonomy" id="300179"/>
    <lineage>
        <taxon>Bacteria</taxon>
        <taxon>Bacillati</taxon>
        <taxon>Actinomycetota</taxon>
        <taxon>Actinomycetes</taxon>
        <taxon>Micrococcales</taxon>
        <taxon>Promicromonosporaceae</taxon>
        <taxon>Isoptericola</taxon>
    </lineage>
</organism>